<protein>
    <submittedName>
        <fullName evidence="1">Endodeoxyribonuclease RusA</fullName>
    </submittedName>
</protein>
<organism evidence="1 2">
    <name type="scientific">Sporotomaculum syntrophicum</name>
    <dbReference type="NCBI Taxonomy" id="182264"/>
    <lineage>
        <taxon>Bacteria</taxon>
        <taxon>Bacillati</taxon>
        <taxon>Bacillota</taxon>
        <taxon>Clostridia</taxon>
        <taxon>Eubacteriales</taxon>
        <taxon>Desulfallaceae</taxon>
        <taxon>Sporotomaculum</taxon>
    </lineage>
</organism>
<gene>
    <name evidence="1" type="ORF">SPSYN_01080</name>
</gene>
<dbReference type="GO" id="GO:0006310">
    <property type="term" value="P:DNA recombination"/>
    <property type="evidence" value="ECO:0007669"/>
    <property type="project" value="InterPro"/>
</dbReference>
<comment type="caution">
    <text evidence="1">The sequence shown here is derived from an EMBL/GenBank/DDBJ whole genome shotgun (WGS) entry which is preliminary data.</text>
</comment>
<keyword evidence="2" id="KW-1185">Reference proteome</keyword>
<dbReference type="InterPro" id="IPR036614">
    <property type="entry name" value="RusA-like_sf"/>
</dbReference>
<evidence type="ECO:0000313" key="1">
    <source>
        <dbReference type="EMBL" id="KAF1084944.1"/>
    </source>
</evidence>
<proteinExistence type="predicted"/>
<accession>A0A9D3AYM0</accession>
<reference evidence="1" key="1">
    <citation type="submission" date="2016-02" db="EMBL/GenBank/DDBJ databases">
        <title>Draft Genome Sequence of Sporotomaculum syntrophicum Strain FB, a Syntrophic Benzoate Degrader.</title>
        <authorList>
            <person name="Nobu M.K."/>
            <person name="Narihiro T."/>
            <person name="Qiu Y.-L."/>
            <person name="Ohashi A."/>
            <person name="Liu W.-T."/>
            <person name="Yuji S."/>
        </authorList>
    </citation>
    <scope>NUCLEOTIDE SEQUENCE</scope>
    <source>
        <strain evidence="1">FB</strain>
    </source>
</reference>
<dbReference type="GO" id="GO:0006281">
    <property type="term" value="P:DNA repair"/>
    <property type="evidence" value="ECO:0007669"/>
    <property type="project" value="InterPro"/>
</dbReference>
<dbReference type="OrthoDB" id="5114842at2"/>
<name>A0A9D3AYM0_9FIRM</name>
<dbReference type="Gene3D" id="3.30.1330.70">
    <property type="entry name" value="Holliday junction resolvase RusA"/>
    <property type="match status" value="1"/>
</dbReference>
<dbReference type="Pfam" id="PF05866">
    <property type="entry name" value="RusA"/>
    <property type="match status" value="1"/>
</dbReference>
<sequence>MVAFVIPGRPVPKQRPRLGKQGQIYTPKETKAYEQTVGRAGRQVFKKPYNGPVSLQVKVYLTAPRGDLDNYIKSIQDGLNQVAWRDDRQVIRLKAGLFVRRGVQERAEVLIQRILE</sequence>
<dbReference type="SUPFAM" id="SSF103084">
    <property type="entry name" value="Holliday junction resolvase RusA"/>
    <property type="match status" value="1"/>
</dbReference>
<evidence type="ECO:0000313" key="2">
    <source>
        <dbReference type="Proteomes" id="UP000798488"/>
    </source>
</evidence>
<dbReference type="GO" id="GO:0000287">
    <property type="term" value="F:magnesium ion binding"/>
    <property type="evidence" value="ECO:0007669"/>
    <property type="project" value="InterPro"/>
</dbReference>
<dbReference type="Proteomes" id="UP000798488">
    <property type="component" value="Unassembled WGS sequence"/>
</dbReference>
<dbReference type="InterPro" id="IPR008822">
    <property type="entry name" value="Endonuclease_RusA-like"/>
</dbReference>
<dbReference type="RefSeq" id="WP_161821481.1">
    <property type="nucleotide sequence ID" value="NZ_LSRS01000003.1"/>
</dbReference>
<dbReference type="EMBL" id="LSRS01000003">
    <property type="protein sequence ID" value="KAF1084944.1"/>
    <property type="molecule type" value="Genomic_DNA"/>
</dbReference>
<dbReference type="AlphaFoldDB" id="A0A9D3AYM0"/>